<evidence type="ECO:0000313" key="1">
    <source>
        <dbReference type="EMBL" id="MBW0592887.1"/>
    </source>
</evidence>
<sequence>MIASIEAASERNLAMQIEFWSEDKDIRYEIEAMPGYEMEDWDQLKKEMISKWEKVDPGRRNRKYSLTRLFDKTQQEEGVKSLLHYRYFIAEDHIISKYRLKYGYIKNENGYH</sequence>
<reference evidence="1" key="1">
    <citation type="submission" date="2021-03" db="EMBL/GenBank/DDBJ databases">
        <title>Draft genome sequence of rust myrtle Austropuccinia psidii MF-1, a brazilian biotype.</title>
        <authorList>
            <person name="Quecine M.C."/>
            <person name="Pachon D.M.R."/>
            <person name="Bonatelli M.L."/>
            <person name="Correr F.H."/>
            <person name="Franceschini L.M."/>
            <person name="Leite T.F."/>
            <person name="Margarido G.R.A."/>
            <person name="Almeida C.A."/>
            <person name="Ferrarezi J.A."/>
            <person name="Labate C.A."/>
        </authorList>
    </citation>
    <scope>NUCLEOTIDE SEQUENCE</scope>
    <source>
        <strain evidence="1">MF-1</strain>
    </source>
</reference>
<protein>
    <submittedName>
        <fullName evidence="1">Uncharacterized protein</fullName>
    </submittedName>
</protein>
<gene>
    <name evidence="1" type="ORF">O181_132602</name>
</gene>
<dbReference type="AlphaFoldDB" id="A0A9Q3L5B3"/>
<comment type="caution">
    <text evidence="1">The sequence shown here is derived from an EMBL/GenBank/DDBJ whole genome shotgun (WGS) entry which is preliminary data.</text>
</comment>
<dbReference type="EMBL" id="AVOT02150991">
    <property type="protein sequence ID" value="MBW0592887.1"/>
    <property type="molecule type" value="Genomic_DNA"/>
</dbReference>
<keyword evidence="2" id="KW-1185">Reference proteome</keyword>
<dbReference type="Proteomes" id="UP000765509">
    <property type="component" value="Unassembled WGS sequence"/>
</dbReference>
<dbReference type="OrthoDB" id="2749819at2759"/>
<evidence type="ECO:0000313" key="2">
    <source>
        <dbReference type="Proteomes" id="UP000765509"/>
    </source>
</evidence>
<accession>A0A9Q3L5B3</accession>
<name>A0A9Q3L5B3_9BASI</name>
<organism evidence="1 2">
    <name type="scientific">Austropuccinia psidii MF-1</name>
    <dbReference type="NCBI Taxonomy" id="1389203"/>
    <lineage>
        <taxon>Eukaryota</taxon>
        <taxon>Fungi</taxon>
        <taxon>Dikarya</taxon>
        <taxon>Basidiomycota</taxon>
        <taxon>Pucciniomycotina</taxon>
        <taxon>Pucciniomycetes</taxon>
        <taxon>Pucciniales</taxon>
        <taxon>Sphaerophragmiaceae</taxon>
        <taxon>Austropuccinia</taxon>
    </lineage>
</organism>
<proteinExistence type="predicted"/>